<dbReference type="STRING" id="653930.SAMN05216589_0185"/>
<evidence type="ECO:0000313" key="2">
    <source>
        <dbReference type="EMBL" id="SFL83013.1"/>
    </source>
</evidence>
<accession>A0A1H9N867</accession>
<evidence type="ECO:0000313" key="4">
    <source>
        <dbReference type="Proteomes" id="UP000186904"/>
    </source>
</evidence>
<dbReference type="Pfam" id="PF12224">
    <property type="entry name" value="Amidoligase_2"/>
    <property type="match status" value="1"/>
</dbReference>
<evidence type="ECO:0000313" key="1">
    <source>
        <dbReference type="EMBL" id="SER32176.1"/>
    </source>
</evidence>
<protein>
    <submittedName>
        <fullName evidence="1">Putative amidoligase enzyme</fullName>
    </submittedName>
</protein>
<dbReference type="EMBL" id="FOGN01000001">
    <property type="protein sequence ID" value="SER32176.1"/>
    <property type="molecule type" value="Genomic_DNA"/>
</dbReference>
<evidence type="ECO:0000313" key="3">
    <source>
        <dbReference type="Proteomes" id="UP000186599"/>
    </source>
</evidence>
<dbReference type="Proteomes" id="UP000186904">
    <property type="component" value="Unassembled WGS sequence"/>
</dbReference>
<keyword evidence="1" id="KW-0436">Ligase</keyword>
<proteinExistence type="predicted"/>
<dbReference type="AlphaFoldDB" id="A0A1H9N867"/>
<gene>
    <name evidence="2" type="ORF">SAMN04487855_1438</name>
    <name evidence="1" type="ORF">SAMN05216589_0185</name>
</gene>
<dbReference type="InterPro" id="IPR022025">
    <property type="entry name" value="Amidoligase_2"/>
</dbReference>
<dbReference type="Proteomes" id="UP000186599">
    <property type="component" value="Unassembled WGS sequence"/>
</dbReference>
<sequence>MTHCPPSLALPARIHTGTGELRRVGVELEMSGLDIDRLATICSRYLQLPSQATSRYERTLRGDPAGDWRVELDFTLLREMGREQRAENGLGDELRTSVEELLKWVTNDVVPLELISPPLPMNRLGEIEGLIDLLRIAGAQGTSSSVMSAFGMQFNLDLPDLQTDTITAYLKAFTCLYDWLAQRARMNLTRRLTAFAGPFPPAYVKQLIDPHYWPEQTQLIADYLLANPTRNRALDMLPLFKYLSAEQVQAATADPLIKARPALHYRLPDSLIDQPGWGLGGAWNDWLQVEALAADRSRLDACCSAYGQHLEQGLGRLLDSWKAQLERQWLSGI</sequence>
<dbReference type="GO" id="GO:0016874">
    <property type="term" value="F:ligase activity"/>
    <property type="evidence" value="ECO:0007669"/>
    <property type="project" value="UniProtKB-KW"/>
</dbReference>
<dbReference type="EMBL" id="FOUA01000001">
    <property type="protein sequence ID" value="SFL83013.1"/>
    <property type="molecule type" value="Genomic_DNA"/>
</dbReference>
<organism evidence="1 4">
    <name type="scientific">Halopseudomonas bauzanensis</name>
    <dbReference type="NCBI Taxonomy" id="653930"/>
    <lineage>
        <taxon>Bacteria</taxon>
        <taxon>Pseudomonadati</taxon>
        <taxon>Pseudomonadota</taxon>
        <taxon>Gammaproteobacteria</taxon>
        <taxon>Pseudomonadales</taxon>
        <taxon>Pseudomonadaceae</taxon>
        <taxon>Halopseudomonas</taxon>
    </lineage>
</organism>
<dbReference type="RefSeq" id="WP_074777253.1">
    <property type="nucleotide sequence ID" value="NZ_FOGN01000001.1"/>
</dbReference>
<dbReference type="OrthoDB" id="5597599at2"/>
<reference evidence="3 4" key="1">
    <citation type="submission" date="2016-10" db="EMBL/GenBank/DDBJ databases">
        <authorList>
            <person name="de Groot N.N."/>
        </authorList>
    </citation>
    <scope>NUCLEOTIDE SEQUENCE [LARGE SCALE GENOMIC DNA]</scope>
    <source>
        <strain evidence="2 3">CGMCC 1.9095</strain>
        <strain evidence="1 4">DSM 22558</strain>
    </source>
</reference>
<keyword evidence="3" id="KW-1185">Reference proteome</keyword>
<name>A0A1H9N867_9GAMM</name>